<evidence type="ECO:0008006" key="3">
    <source>
        <dbReference type="Google" id="ProtNLM"/>
    </source>
</evidence>
<dbReference type="NCBIfam" id="TIGR02117">
    <property type="entry name" value="chp_urease_rgn"/>
    <property type="match status" value="1"/>
</dbReference>
<reference evidence="2" key="1">
    <citation type="submission" date="2016-05" db="EMBL/GenBank/DDBJ databases">
        <title>Draft genome of Corynebacterium afermentans subsp. afermentans LCDC 88199T.</title>
        <authorList>
            <person name="Bernier A.-M."/>
            <person name="Bernard K."/>
        </authorList>
    </citation>
    <scope>NUCLEOTIDE SEQUENCE [LARGE SCALE GENOMIC DNA]</scope>
    <source>
        <strain evidence="2">NML01-0328</strain>
    </source>
</reference>
<comment type="caution">
    <text evidence="1">The sequence shown here is derived from an EMBL/GenBank/DDBJ whole genome shotgun (WGS) entry which is preliminary data.</text>
</comment>
<accession>A0A1A9RJ28</accession>
<dbReference type="Proteomes" id="UP000078003">
    <property type="component" value="Unassembled WGS sequence"/>
</dbReference>
<dbReference type="RefSeq" id="WP_064083581.1">
    <property type="nucleotide sequence ID" value="NZ_JAWFMW010000011.1"/>
</dbReference>
<dbReference type="InterPro" id="IPR011727">
    <property type="entry name" value="CHP02117"/>
</dbReference>
<dbReference type="Pfam" id="PF09601">
    <property type="entry name" value="DUF2459"/>
    <property type="match status" value="1"/>
</dbReference>
<dbReference type="EMBL" id="LXSF01000001">
    <property type="protein sequence ID" value="OAM18396.1"/>
    <property type="molecule type" value="Genomic_DNA"/>
</dbReference>
<sequence length="242" mass="26870">MPKLSRLIRRSLLSLAALLLIYGAAVWLLPHIKSPGQPEGEPEITVWLLSNGVHTDIVVPTLSSEADWRAVFPAEHTRSQEYAPWLAIGLGDKNFYLTTPTWADLKFGTALKAATGLSSNAVHATYYHSLEGCTRCAPIHISRAQYRRLIAYIRQSLQWQNGRTLPIPTDMVYGENDAFYEAVGSYNLFYTCNTWTNNALKAMHADAALWTITEQGLFHHHPPQPPASGNEGLPETTSQLGD</sequence>
<organism evidence="1 2">
    <name type="scientific">Eikenella corrodens</name>
    <dbReference type="NCBI Taxonomy" id="539"/>
    <lineage>
        <taxon>Bacteria</taxon>
        <taxon>Pseudomonadati</taxon>
        <taxon>Pseudomonadota</taxon>
        <taxon>Betaproteobacteria</taxon>
        <taxon>Neisseriales</taxon>
        <taxon>Neisseriaceae</taxon>
        <taxon>Eikenella</taxon>
    </lineage>
</organism>
<gene>
    <name evidence="1" type="ORF">A7P85_01585</name>
</gene>
<proteinExistence type="predicted"/>
<evidence type="ECO:0000313" key="2">
    <source>
        <dbReference type="Proteomes" id="UP000078003"/>
    </source>
</evidence>
<evidence type="ECO:0000313" key="1">
    <source>
        <dbReference type="EMBL" id="OAM18396.1"/>
    </source>
</evidence>
<protein>
    <recommendedName>
        <fullName evidence="3">TIGR02117 family protein</fullName>
    </recommendedName>
</protein>
<dbReference type="AlphaFoldDB" id="A0A1A9RJ28"/>
<name>A0A1A9RJ28_EIKCO</name>